<dbReference type="InterPro" id="IPR015421">
    <property type="entry name" value="PyrdxlP-dep_Trfase_major"/>
</dbReference>
<dbReference type="GO" id="GO:0043420">
    <property type="term" value="P:anthranilate metabolic process"/>
    <property type="evidence" value="ECO:0007669"/>
    <property type="project" value="TreeGrafter"/>
</dbReference>
<proteinExistence type="predicted"/>
<gene>
    <name evidence="4" type="ORF">METZ01_LOCUS262942</name>
</gene>
<dbReference type="GO" id="GO:0030429">
    <property type="term" value="F:kynureninase activity"/>
    <property type="evidence" value="ECO:0007669"/>
    <property type="project" value="InterPro"/>
</dbReference>
<dbReference type="GO" id="GO:0009435">
    <property type="term" value="P:NAD+ biosynthetic process"/>
    <property type="evidence" value="ECO:0007669"/>
    <property type="project" value="InterPro"/>
</dbReference>
<organism evidence="4">
    <name type="scientific">marine metagenome</name>
    <dbReference type="NCBI Taxonomy" id="408172"/>
    <lineage>
        <taxon>unclassified sequences</taxon>
        <taxon>metagenomes</taxon>
        <taxon>ecological metagenomes</taxon>
    </lineage>
</organism>
<dbReference type="Gene3D" id="3.40.640.10">
    <property type="entry name" value="Type I PLP-dependent aspartate aminotransferase-like (Major domain)"/>
    <property type="match status" value="1"/>
</dbReference>
<feature type="non-terminal residue" evidence="4">
    <location>
        <position position="347"/>
    </location>
</feature>
<keyword evidence="3" id="KW-0663">Pyridoxal phosphate</keyword>
<dbReference type="SUPFAM" id="SSF53383">
    <property type="entry name" value="PLP-dependent transferases"/>
    <property type="match status" value="1"/>
</dbReference>
<dbReference type="PANTHER" id="PTHR14084:SF0">
    <property type="entry name" value="KYNURENINASE"/>
    <property type="match status" value="1"/>
</dbReference>
<evidence type="ECO:0000256" key="1">
    <source>
        <dbReference type="ARBA" id="ARBA00022642"/>
    </source>
</evidence>
<evidence type="ECO:0000313" key="4">
    <source>
        <dbReference type="EMBL" id="SVC10088.1"/>
    </source>
</evidence>
<evidence type="ECO:0000256" key="3">
    <source>
        <dbReference type="ARBA" id="ARBA00022898"/>
    </source>
</evidence>
<sequence>HQQWRGDLIKSWNIHGWMNLPHKVGDHIAPIIGANPGEVLAGDSTSDNLFKLMAAALDQRPGRKGIVSQSGNFPTNNYLAEGLIHFMGQGHDLCLVDGNDVLEAIDEKVALVSLTHVNYRTGYVQDMAAVTRRAHEAGALMLWDLSHSAGALEVDLNGANVDFAVGCTYKYLNGGPGAPAYLFVANRLQDQVRQPLSGWQGHASPFEFEVGYRPGPGIVRQRCGTPSILAMSALDAALEVFDQVDMADIRAKSLSLTDNFIAVMEQRCAGHGFTLSTTREHDRRGSQVSWRHEMGYPIMQAIIAEGVIGDFRAPNILRFGFTPLYLRHVDIWDAVSVIEDVMISRRW</sequence>
<feature type="non-terminal residue" evidence="4">
    <location>
        <position position="1"/>
    </location>
</feature>
<dbReference type="PIRSF" id="PIRSF038800">
    <property type="entry name" value="KYNU"/>
    <property type="match status" value="1"/>
</dbReference>
<dbReference type="GO" id="GO:0030170">
    <property type="term" value="F:pyridoxal phosphate binding"/>
    <property type="evidence" value="ECO:0007669"/>
    <property type="project" value="InterPro"/>
</dbReference>
<evidence type="ECO:0000256" key="2">
    <source>
        <dbReference type="ARBA" id="ARBA00022801"/>
    </source>
</evidence>
<dbReference type="NCBIfam" id="TIGR01814">
    <property type="entry name" value="kynureninase"/>
    <property type="match status" value="1"/>
</dbReference>
<dbReference type="Gene3D" id="3.90.1150.10">
    <property type="entry name" value="Aspartate Aminotransferase, domain 1"/>
    <property type="match status" value="1"/>
</dbReference>
<dbReference type="PANTHER" id="PTHR14084">
    <property type="entry name" value="KYNURENINASE"/>
    <property type="match status" value="1"/>
</dbReference>
<dbReference type="Pfam" id="PF22580">
    <property type="entry name" value="KYNU_C"/>
    <property type="match status" value="1"/>
</dbReference>
<accession>A0A382JEC8</accession>
<keyword evidence="2" id="KW-0378">Hydrolase</keyword>
<name>A0A382JEC8_9ZZZZ</name>
<protein>
    <submittedName>
        <fullName evidence="4">Uncharacterized protein</fullName>
    </submittedName>
</protein>
<dbReference type="InterPro" id="IPR010111">
    <property type="entry name" value="Kynureninase"/>
</dbReference>
<dbReference type="InterPro" id="IPR015424">
    <property type="entry name" value="PyrdxlP-dep_Trfase"/>
</dbReference>
<dbReference type="AlphaFoldDB" id="A0A382JEC8"/>
<dbReference type="EMBL" id="UINC01073585">
    <property type="protein sequence ID" value="SVC10088.1"/>
    <property type="molecule type" value="Genomic_DNA"/>
</dbReference>
<dbReference type="GO" id="GO:0019441">
    <property type="term" value="P:L-tryptophan catabolic process to kynurenine"/>
    <property type="evidence" value="ECO:0007669"/>
    <property type="project" value="TreeGrafter"/>
</dbReference>
<dbReference type="InterPro" id="IPR015422">
    <property type="entry name" value="PyrdxlP-dep_Trfase_small"/>
</dbReference>
<dbReference type="GO" id="GO:0005737">
    <property type="term" value="C:cytoplasm"/>
    <property type="evidence" value="ECO:0007669"/>
    <property type="project" value="InterPro"/>
</dbReference>
<keyword evidence="1" id="KW-0662">Pyridine nucleotide biosynthesis</keyword>
<reference evidence="4" key="1">
    <citation type="submission" date="2018-05" db="EMBL/GenBank/DDBJ databases">
        <authorList>
            <person name="Lanie J.A."/>
            <person name="Ng W.-L."/>
            <person name="Kazmierczak K.M."/>
            <person name="Andrzejewski T.M."/>
            <person name="Davidsen T.M."/>
            <person name="Wayne K.J."/>
            <person name="Tettelin H."/>
            <person name="Glass J.I."/>
            <person name="Rusch D."/>
            <person name="Podicherti R."/>
            <person name="Tsui H.-C.T."/>
            <person name="Winkler M.E."/>
        </authorList>
    </citation>
    <scope>NUCLEOTIDE SEQUENCE</scope>
</reference>